<keyword evidence="1" id="KW-0808">Transferase</keyword>
<protein>
    <submittedName>
        <fullName evidence="1">Protein kinase</fullName>
        <ecNumber evidence="1">2.7.11.1</ecNumber>
    </submittedName>
</protein>
<organism evidence="1 2">
    <name type="scientific">Coemansia nantahalensis</name>
    <dbReference type="NCBI Taxonomy" id="2789366"/>
    <lineage>
        <taxon>Eukaryota</taxon>
        <taxon>Fungi</taxon>
        <taxon>Fungi incertae sedis</taxon>
        <taxon>Zoopagomycota</taxon>
        <taxon>Kickxellomycotina</taxon>
        <taxon>Kickxellomycetes</taxon>
        <taxon>Kickxellales</taxon>
        <taxon>Kickxellaceae</taxon>
        <taxon>Coemansia</taxon>
    </lineage>
</organism>
<keyword evidence="1" id="KW-0418">Kinase</keyword>
<proteinExistence type="predicted"/>
<gene>
    <name evidence="1" type="primary">BUB1</name>
    <name evidence="1" type="ORF">IWQ57_005112</name>
</gene>
<evidence type="ECO:0000313" key="2">
    <source>
        <dbReference type="Proteomes" id="UP001140234"/>
    </source>
</evidence>
<feature type="non-terminal residue" evidence="1">
    <location>
        <position position="611"/>
    </location>
</feature>
<evidence type="ECO:0000313" key="1">
    <source>
        <dbReference type="EMBL" id="KAJ2764586.1"/>
    </source>
</evidence>
<dbReference type="Proteomes" id="UP001140234">
    <property type="component" value="Unassembled WGS sequence"/>
</dbReference>
<keyword evidence="2" id="KW-1185">Reference proteome</keyword>
<reference evidence="1" key="1">
    <citation type="submission" date="2022-07" db="EMBL/GenBank/DDBJ databases">
        <title>Phylogenomic reconstructions and comparative analyses of Kickxellomycotina fungi.</title>
        <authorList>
            <person name="Reynolds N.K."/>
            <person name="Stajich J.E."/>
            <person name="Barry K."/>
            <person name="Grigoriev I.V."/>
            <person name="Crous P."/>
            <person name="Smith M.E."/>
        </authorList>
    </citation>
    <scope>NUCLEOTIDE SEQUENCE</scope>
    <source>
        <strain evidence="1">CBS 109366</strain>
    </source>
</reference>
<sequence length="611" mass="65658">MSAAGSVGAEASGSVVDFSDFEHQKENIQPLRRGRSAHTLAQLYAGSKEGSTLGSDSRHSLQPHRPLQPRTAAAAEAAPAAEGAGMKMTSQLQERNAQFQAEIAQLDVAESDDPLDVYHRYVGWLLEVFPQAHGHQMIIKLVEAPLKLFRDQERYRNDARYVKMWVWYTEIIADGQEAVFQFLVANKVGDSLALLYEEYAKLLEALGKTQKADEVYQLGINRKAQPLSRLQRRFDEFQRRVVAQTARSMELQQQQQQQQQQQPDGEPGPPGPSGGGQQAADENAGHSRSQQAPHRTMLGTKRSSRSVRSAAANTLPQSQRGLAAGQGPAPRPNARIAVFSDPDGAGEPKAVSAAGPWRDIGSDEGRRKENVREAVSWRGQRLEQRRGAAPPTAAAAGAAAPYAVPAAEKFTVFCDSADEDGGASDAAAAPGAALAPRVPGESSSVVGHSMLSSSSSGLLQALEAGGRAAKPRRAKAKGEERMVMPGELLFPAGDGVVQCAEEARAQLARYRFDYELWQRAEAASRAARSAYSDEDDEDQGIADESCFGASRRKSVAPSSPTINTRVAQKDMLGIWNDISDSDSDGAGVLRLRRGDARPDSSAGPDSAARGR</sequence>
<dbReference type="EC" id="2.7.11.1" evidence="1"/>
<comment type="caution">
    <text evidence="1">The sequence shown here is derived from an EMBL/GenBank/DDBJ whole genome shotgun (WGS) entry which is preliminary data.</text>
</comment>
<name>A0ACC1JPK3_9FUNG</name>
<dbReference type="EMBL" id="JANBUJ010002294">
    <property type="protein sequence ID" value="KAJ2764586.1"/>
    <property type="molecule type" value="Genomic_DNA"/>
</dbReference>
<accession>A0ACC1JPK3</accession>